<dbReference type="STRING" id="525309.HMPREF0494_2188"/>
<dbReference type="CDD" id="cd06121">
    <property type="entry name" value="cupin_YML079wp"/>
    <property type="match status" value="1"/>
</dbReference>
<dbReference type="Proteomes" id="UP000003675">
    <property type="component" value="Unassembled WGS sequence"/>
</dbReference>
<dbReference type="Proteomes" id="UP000051883">
    <property type="component" value="Unassembled WGS sequence"/>
</dbReference>
<dbReference type="RefSeq" id="WP_007124467.1">
    <property type="nucleotide sequence ID" value="NZ_AZDK01000059.1"/>
</dbReference>
<evidence type="ECO:0000313" key="4">
    <source>
        <dbReference type="Proteomes" id="UP000003675"/>
    </source>
</evidence>
<organism evidence="2 4">
    <name type="scientific">Limosilactobacillus antri DSM 16041</name>
    <dbReference type="NCBI Taxonomy" id="525309"/>
    <lineage>
        <taxon>Bacteria</taxon>
        <taxon>Bacillati</taxon>
        <taxon>Bacillota</taxon>
        <taxon>Bacilli</taxon>
        <taxon>Lactobacillales</taxon>
        <taxon>Lactobacillaceae</taxon>
        <taxon>Limosilactobacillus</taxon>
    </lineage>
</organism>
<dbReference type="SUPFAM" id="SSF51182">
    <property type="entry name" value="RmlC-like cupins"/>
    <property type="match status" value="1"/>
</dbReference>
<dbReference type="eggNOG" id="COG3542">
    <property type="taxonomic scope" value="Bacteria"/>
</dbReference>
<protein>
    <submittedName>
        <fullName evidence="2">Cupin family protein</fullName>
    </submittedName>
    <submittedName>
        <fullName evidence="3">Purine nucleoside permease</fullName>
    </submittedName>
</protein>
<gene>
    <name evidence="3" type="ORF">FC31_GL001796</name>
    <name evidence="2" type="ORF">HMPREF0494_2188</name>
</gene>
<dbReference type="PANTHER" id="PTHR33387:SF3">
    <property type="entry name" value="DUF985 DOMAIN-CONTAINING PROTEIN"/>
    <property type="match status" value="1"/>
</dbReference>
<name>C8PA44_9LACO</name>
<dbReference type="EMBL" id="ACLL01000069">
    <property type="protein sequence ID" value="EEW52644.1"/>
    <property type="molecule type" value="Genomic_DNA"/>
</dbReference>
<dbReference type="PATRIC" id="fig|525309.8.peg.1861"/>
<dbReference type="HOGENOM" id="CLU_088365_0_1_9"/>
<dbReference type="EMBL" id="AZDK01000059">
    <property type="protein sequence ID" value="KRK53717.1"/>
    <property type="molecule type" value="Genomic_DNA"/>
</dbReference>
<reference evidence="2 4" key="1">
    <citation type="submission" date="2009-09" db="EMBL/GenBank/DDBJ databases">
        <authorList>
            <person name="Qin X."/>
            <person name="Bachman B."/>
            <person name="Battles P."/>
            <person name="Bell A."/>
            <person name="Bess C."/>
            <person name="Bickham C."/>
            <person name="Chaboub L."/>
            <person name="Chen D."/>
            <person name="Coyle M."/>
            <person name="Deiros D.R."/>
            <person name="Dinh H."/>
            <person name="Forbes L."/>
            <person name="Fowler G."/>
            <person name="Francisco L."/>
            <person name="Fu Q."/>
            <person name="Gubbala S."/>
            <person name="Hale W."/>
            <person name="Han Y."/>
            <person name="Hemphill L."/>
            <person name="Highlander S.K."/>
            <person name="Hirani K."/>
            <person name="Hogues M."/>
            <person name="Jackson L."/>
            <person name="Jakkamsetti A."/>
            <person name="Javaid M."/>
            <person name="Jiang H."/>
            <person name="Korchina V."/>
            <person name="Kovar C."/>
            <person name="Lara F."/>
            <person name="Lee S."/>
            <person name="Mata R."/>
            <person name="Mathew T."/>
            <person name="Moen C."/>
            <person name="Morales K."/>
            <person name="Munidasa M."/>
            <person name="Nazareth L."/>
            <person name="Ngo R."/>
            <person name="Nguyen L."/>
            <person name="Okwuonu G."/>
            <person name="Ongeri F."/>
            <person name="Patil S."/>
            <person name="Petrosino J."/>
            <person name="Pham C."/>
            <person name="Pham P."/>
            <person name="Pu L.-L."/>
            <person name="Puazo M."/>
            <person name="Raj R."/>
            <person name="Reid J."/>
            <person name="Rouhana J."/>
            <person name="Saada N."/>
            <person name="Shang Y."/>
            <person name="Simmons D."/>
            <person name="Thornton R."/>
            <person name="Warren J."/>
            <person name="Weissenberger G."/>
            <person name="Zhang J."/>
            <person name="Zhang L."/>
            <person name="Zhou C."/>
            <person name="Zhu D."/>
            <person name="Muzny D."/>
            <person name="Worley K."/>
            <person name="Gibbs R."/>
        </authorList>
    </citation>
    <scope>NUCLEOTIDE SEQUENCE [LARGE SCALE GENOMIC DNA]</scope>
    <source>
        <strain evidence="2 4">DSM 16041</strain>
    </source>
</reference>
<dbReference type="Gene3D" id="2.60.120.10">
    <property type="entry name" value="Jelly Rolls"/>
    <property type="match status" value="1"/>
</dbReference>
<proteinExistence type="predicted"/>
<evidence type="ECO:0000259" key="1">
    <source>
        <dbReference type="Pfam" id="PF06172"/>
    </source>
</evidence>
<dbReference type="AlphaFoldDB" id="C8PA44"/>
<dbReference type="PANTHER" id="PTHR33387">
    <property type="entry name" value="RMLC-LIKE JELLY ROLL FOLD PROTEIN"/>
    <property type="match status" value="1"/>
</dbReference>
<comment type="caution">
    <text evidence="2">The sequence shown here is derived from an EMBL/GenBank/DDBJ whole genome shotgun (WGS) entry which is preliminary data.</text>
</comment>
<dbReference type="InterPro" id="IPR009327">
    <property type="entry name" value="Cupin_DUF985"/>
</dbReference>
<sequence>MNKTDYINYLHLQPHPEGGWYRQVYHSANTFAPTTVNKERYYYTSIYFLLDASSPSHFHRLKHDELWYYHAGDPITIYSLYPNGSSNQVILGPHLDKGERLQYRVSAGTIFGSAVNADSFSLVSCAVAPGFDYHDFEIFDQKTLLAKYPQNRDVIEKLAYERIEGEREYLAF</sequence>
<dbReference type="Pfam" id="PF06172">
    <property type="entry name" value="Cupin_5"/>
    <property type="match status" value="1"/>
</dbReference>
<accession>C8PA44</accession>
<evidence type="ECO:0000313" key="3">
    <source>
        <dbReference type="EMBL" id="KRK53717.1"/>
    </source>
</evidence>
<feature type="domain" description="DUF985" evidence="1">
    <location>
        <begin position="6"/>
        <end position="138"/>
    </location>
</feature>
<dbReference type="InterPro" id="IPR011051">
    <property type="entry name" value="RmlC_Cupin_sf"/>
</dbReference>
<dbReference type="InterPro" id="IPR014710">
    <property type="entry name" value="RmlC-like_jellyroll"/>
</dbReference>
<keyword evidence="5" id="KW-1185">Reference proteome</keyword>
<dbReference type="OrthoDB" id="9798288at2"/>
<evidence type="ECO:0000313" key="5">
    <source>
        <dbReference type="Proteomes" id="UP000051883"/>
    </source>
</evidence>
<reference evidence="3 5" key="2">
    <citation type="journal article" date="2015" name="Genome Announc.">
        <title>Expanding the biotechnology potential of lactobacilli through comparative genomics of 213 strains and associated genera.</title>
        <authorList>
            <person name="Sun Z."/>
            <person name="Harris H.M."/>
            <person name="McCann A."/>
            <person name="Guo C."/>
            <person name="Argimon S."/>
            <person name="Zhang W."/>
            <person name="Yang X."/>
            <person name="Jeffery I.B."/>
            <person name="Cooney J.C."/>
            <person name="Kagawa T.F."/>
            <person name="Liu W."/>
            <person name="Song Y."/>
            <person name="Salvetti E."/>
            <person name="Wrobel A."/>
            <person name="Rasinkangas P."/>
            <person name="Parkhill J."/>
            <person name="Rea M.C."/>
            <person name="O'Sullivan O."/>
            <person name="Ritari J."/>
            <person name="Douillard F.P."/>
            <person name="Paul Ross R."/>
            <person name="Yang R."/>
            <person name="Briner A.E."/>
            <person name="Felis G.E."/>
            <person name="de Vos W.M."/>
            <person name="Barrangou R."/>
            <person name="Klaenhammer T.R."/>
            <person name="Caufield P.W."/>
            <person name="Cui Y."/>
            <person name="Zhang H."/>
            <person name="O'Toole P.W."/>
        </authorList>
    </citation>
    <scope>NUCLEOTIDE SEQUENCE [LARGE SCALE GENOMIC DNA]</scope>
    <source>
        <strain evidence="3 5">DSM 16041</strain>
    </source>
</reference>
<dbReference type="InterPro" id="IPR039935">
    <property type="entry name" value="YML079W-like"/>
</dbReference>
<evidence type="ECO:0000313" key="2">
    <source>
        <dbReference type="EMBL" id="EEW52644.1"/>
    </source>
</evidence>